<dbReference type="Gene3D" id="2.60.120.260">
    <property type="entry name" value="Galactose-binding domain-like"/>
    <property type="match status" value="1"/>
</dbReference>
<dbReference type="Pfam" id="PF02868">
    <property type="entry name" value="Peptidase_M4_C"/>
    <property type="match status" value="1"/>
</dbReference>
<feature type="active site" evidence="9">
    <location>
        <position position="338"/>
    </location>
</feature>
<feature type="domain" description="P/Homo B" evidence="12">
    <location>
        <begin position="1018"/>
        <end position="1142"/>
    </location>
</feature>
<dbReference type="SUPFAM" id="SSF53187">
    <property type="entry name" value="Zn-dependent exopeptidases"/>
    <property type="match status" value="1"/>
</dbReference>
<dbReference type="PROSITE" id="PS51829">
    <property type="entry name" value="P_HOMO_B"/>
    <property type="match status" value="1"/>
</dbReference>
<dbReference type="PANTHER" id="PTHR33794">
    <property type="entry name" value="BACILLOLYSIN"/>
    <property type="match status" value="1"/>
</dbReference>
<dbReference type="InterPro" id="IPR002884">
    <property type="entry name" value="P_dom"/>
</dbReference>
<keyword evidence="8" id="KW-0482">Metalloprotease</keyword>
<evidence type="ECO:0000256" key="6">
    <source>
        <dbReference type="ARBA" id="ARBA00022801"/>
    </source>
</evidence>
<evidence type="ECO:0000256" key="3">
    <source>
        <dbReference type="ARBA" id="ARBA00022670"/>
    </source>
</evidence>
<dbReference type="Pfam" id="PF01447">
    <property type="entry name" value="Peptidase_M4"/>
    <property type="match status" value="1"/>
</dbReference>
<feature type="signal peptide" evidence="11">
    <location>
        <begin position="1"/>
        <end position="28"/>
    </location>
</feature>
<dbReference type="CDD" id="cd09597">
    <property type="entry name" value="M4_TLP"/>
    <property type="match status" value="1"/>
</dbReference>
<dbReference type="Gene3D" id="3.10.450.40">
    <property type="match status" value="1"/>
</dbReference>
<dbReference type="CDD" id="cd03876">
    <property type="entry name" value="M28_SGAP_like"/>
    <property type="match status" value="1"/>
</dbReference>
<evidence type="ECO:0000256" key="4">
    <source>
        <dbReference type="ARBA" id="ARBA00022723"/>
    </source>
</evidence>
<dbReference type="PRINTS" id="PR00730">
    <property type="entry name" value="THERMOLYSIN"/>
</dbReference>
<dbReference type="GO" id="GO:0004222">
    <property type="term" value="F:metalloendopeptidase activity"/>
    <property type="evidence" value="ECO:0007669"/>
    <property type="project" value="InterPro"/>
</dbReference>
<dbReference type="GO" id="GO:0046872">
    <property type="term" value="F:metal ion binding"/>
    <property type="evidence" value="ECO:0007669"/>
    <property type="project" value="UniProtKB-KW"/>
</dbReference>
<dbReference type="InterPro" id="IPR008979">
    <property type="entry name" value="Galactose-bd-like_sf"/>
</dbReference>
<evidence type="ECO:0000256" key="5">
    <source>
        <dbReference type="ARBA" id="ARBA00022729"/>
    </source>
</evidence>
<dbReference type="AlphaFoldDB" id="A0A2W2H4Y7"/>
<gene>
    <name evidence="13" type="ORF">C1I98_03270</name>
</gene>
<evidence type="ECO:0000313" key="14">
    <source>
        <dbReference type="Proteomes" id="UP000248544"/>
    </source>
</evidence>
<dbReference type="Gene3D" id="3.10.450.490">
    <property type="match status" value="1"/>
</dbReference>
<dbReference type="SUPFAM" id="SSF55486">
    <property type="entry name" value="Metalloproteases ('zincins'), catalytic domain"/>
    <property type="match status" value="1"/>
</dbReference>
<evidence type="ECO:0000256" key="11">
    <source>
        <dbReference type="SAM" id="SignalP"/>
    </source>
</evidence>
<keyword evidence="4" id="KW-0479">Metal-binding</keyword>
<dbReference type="FunFam" id="3.40.630.10:FF:000066">
    <property type="entry name" value="M28 family peptidase"/>
    <property type="match status" value="1"/>
</dbReference>
<dbReference type="Gene3D" id="3.40.630.10">
    <property type="entry name" value="Zn peptidases"/>
    <property type="match status" value="1"/>
</dbReference>
<feature type="region of interest" description="Disordered" evidence="10">
    <location>
        <begin position="972"/>
        <end position="1001"/>
    </location>
</feature>
<evidence type="ECO:0000259" key="12">
    <source>
        <dbReference type="PROSITE" id="PS51829"/>
    </source>
</evidence>
<dbReference type="InterPro" id="IPR007484">
    <property type="entry name" value="Peptidase_M28"/>
</dbReference>
<evidence type="ECO:0000313" key="13">
    <source>
        <dbReference type="EMBL" id="PZG55532.1"/>
    </source>
</evidence>
<dbReference type="Pfam" id="PF07504">
    <property type="entry name" value="FTP"/>
    <property type="match status" value="1"/>
</dbReference>
<dbReference type="InterPro" id="IPR001570">
    <property type="entry name" value="Peptidase_M4_C_domain"/>
</dbReference>
<keyword evidence="6" id="KW-0378">Hydrolase</keyword>
<dbReference type="SUPFAM" id="SSF49785">
    <property type="entry name" value="Galactose-binding domain-like"/>
    <property type="match status" value="1"/>
</dbReference>
<dbReference type="InterPro" id="IPR050728">
    <property type="entry name" value="Zinc_Metalloprotease_M4"/>
</dbReference>
<feature type="compositionally biased region" description="Low complexity" evidence="10">
    <location>
        <begin position="972"/>
        <end position="999"/>
    </location>
</feature>
<organism evidence="13 14">
    <name type="scientific">Spongiactinospora gelatinilytica</name>
    <dbReference type="NCBI Taxonomy" id="2666298"/>
    <lineage>
        <taxon>Bacteria</taxon>
        <taxon>Bacillati</taxon>
        <taxon>Actinomycetota</taxon>
        <taxon>Actinomycetes</taxon>
        <taxon>Streptosporangiales</taxon>
        <taxon>Streptosporangiaceae</taxon>
        <taxon>Spongiactinospora</taxon>
    </lineage>
</organism>
<dbReference type="InterPro" id="IPR027268">
    <property type="entry name" value="Peptidase_M4/M1_CTD_sf"/>
</dbReference>
<evidence type="ECO:0000256" key="10">
    <source>
        <dbReference type="SAM" id="MobiDB-lite"/>
    </source>
</evidence>
<dbReference type="Pfam" id="PF01483">
    <property type="entry name" value="P_proprotein"/>
    <property type="match status" value="1"/>
</dbReference>
<feature type="active site" description="Proton donor" evidence="9">
    <location>
        <position position="427"/>
    </location>
</feature>
<evidence type="ECO:0000256" key="2">
    <source>
        <dbReference type="ARBA" id="ARBA00009388"/>
    </source>
</evidence>
<dbReference type="GO" id="GO:0004177">
    <property type="term" value="F:aminopeptidase activity"/>
    <property type="evidence" value="ECO:0007669"/>
    <property type="project" value="InterPro"/>
</dbReference>
<name>A0A2W2H4Y7_9ACTN</name>
<evidence type="ECO:0000256" key="9">
    <source>
        <dbReference type="PIRSR" id="PIRSR623612-1"/>
    </source>
</evidence>
<sequence>MKRTTLLAAALGVAVVASTALPASSAYAAPPGATPAAADAVKAAADPKSLAAAAADKAVFSGLDELRRGPDEAYHRLSVTPGAGGMHYVAYERTYKGLPVVGGDAVVVTDASGRVRDTAAASGPSPSNVPTKASVGSGRALATAKTKLSRVDDSAQPRLVVLAWGAKPKLAWEVVVSGVASGKPSKQHVFVDARSGKIADSYDEILAGTGNGHYNGNPVTIGTSRSGSQYSMTDSGRPGISCGGQGGTAYTGPDDNWGNGSGTNLETACVDVLFAVGKEWDMLREWLGRNGINGSGRGFPARVGLNDVNAFWNGSYTNFGHNQANTKQATPIDVVAHEYGHAIFQTTPGGAGSGNENGGINEGTGDIFGALTEYYVNHPANLDEPDYLVGEEVNLVGNGPIRNMYNPSLVNRDPNCWSTQIPNTEVHAAAGPLNHWFYLVAEGSSPGGGKPNSPICTGGPSSVTGIGIQKAGKVFMGALGRKTSSWRYANVRSASMAAVVELYGANSAECNTVKNAWNAVSVPTQSGEPACGQPGDDFSISLAPSSGTAEPGKEISARVDTQTTAGNAQTVGLTAENVPNGVTVRFNPTSVTSGGSSNATFQVASSVGEGTYSITVKGTGKTTHTATYSLRVDDGGPGEIDPPDISVTDVKAHLQQFQTIATGNGGNRSSYSAGYTASVSFIEGKLREAGYTVVRQPCTSGCTGGSGPNLIADWPGGDENQVIMAGAHLDSVSAGPGINDNASGSAMLLEVALTLAEKRPTMAKHVRFGWWTDEEQGLNGSRFYVNSLSSTERSKIKVYHNYDMVGSRNGGYFINNISTTAAQHLKAFYDGLNLSPEENVEGANRSDDASFRNAGIATSGVAAGASARKTSGQATKWGGSANQAYDSCYHQACDNINNINDTILDRAGDASAYAIWKLAVGGPGNERDFSISVNPASGTVEPGGQATATVGTTTTAGTPQTVNLSAAAGLPGGTTATLNPPTVTSGGTSSLTISTSGNTPPGTYNVTITGTGETATHTATYRLTVGDDGGDRTFTNDTDYPVYDYTTVSSSISSTATGRAESPVKLSVTIDHTCAEDLHLTLRAPNGATYLVDQYGGTYCTPYETRTYSVPVSQNAVGTWTLQVTDVYPQDQGTLDSWSITL</sequence>
<keyword evidence="14" id="KW-1185">Reference proteome</keyword>
<accession>A0A2W2H4Y7</accession>
<protein>
    <submittedName>
        <fullName evidence="13">Peptidase M28</fullName>
    </submittedName>
</protein>
<proteinExistence type="inferred from homology"/>
<evidence type="ECO:0000256" key="1">
    <source>
        <dbReference type="ARBA" id="ARBA00005957"/>
    </source>
</evidence>
<comment type="similarity">
    <text evidence="2">Belongs to the peptidase M4 family.</text>
</comment>
<dbReference type="GO" id="GO:0006508">
    <property type="term" value="P:proteolysis"/>
    <property type="evidence" value="ECO:0007669"/>
    <property type="project" value="UniProtKB-KW"/>
</dbReference>
<comment type="caution">
    <text evidence="13">The sequence shown here is derived from an EMBL/GenBank/DDBJ whole genome shotgun (WGS) entry which is preliminary data.</text>
</comment>
<dbReference type="RefSeq" id="WP_111165558.1">
    <property type="nucleotide sequence ID" value="NZ_POUA01000013.1"/>
</dbReference>
<dbReference type="EMBL" id="POUA01000013">
    <property type="protein sequence ID" value="PZG55532.1"/>
    <property type="molecule type" value="Genomic_DNA"/>
</dbReference>
<dbReference type="InterPro" id="IPR023612">
    <property type="entry name" value="Peptidase_M4"/>
</dbReference>
<dbReference type="Gene3D" id="1.10.390.10">
    <property type="entry name" value="Neutral Protease Domain 2"/>
    <property type="match status" value="1"/>
</dbReference>
<dbReference type="Pfam" id="PF04389">
    <property type="entry name" value="Peptidase_M28"/>
    <property type="match status" value="1"/>
</dbReference>
<dbReference type="InterPro" id="IPR013856">
    <property type="entry name" value="Peptidase_M4_domain"/>
</dbReference>
<dbReference type="Gene3D" id="3.10.170.10">
    <property type="match status" value="1"/>
</dbReference>
<reference evidence="13 14" key="1">
    <citation type="submission" date="2018-01" db="EMBL/GenBank/DDBJ databases">
        <title>Draft genome sequence of Sphaerisporangium sp. 7K107.</title>
        <authorList>
            <person name="Sahin N."/>
            <person name="Saygin H."/>
            <person name="Ay H."/>
        </authorList>
    </citation>
    <scope>NUCLEOTIDE SEQUENCE [LARGE SCALE GENOMIC DNA]</scope>
    <source>
        <strain evidence="13 14">7K107</strain>
    </source>
</reference>
<keyword evidence="3" id="KW-0645">Protease</keyword>
<dbReference type="InterPro" id="IPR011096">
    <property type="entry name" value="FTP_domain"/>
</dbReference>
<feature type="region of interest" description="Disordered" evidence="10">
    <location>
        <begin position="117"/>
        <end position="137"/>
    </location>
</feature>
<keyword evidence="7" id="KW-0862">Zinc</keyword>
<keyword evidence="5 11" id="KW-0732">Signal</keyword>
<dbReference type="GO" id="GO:0004252">
    <property type="term" value="F:serine-type endopeptidase activity"/>
    <property type="evidence" value="ECO:0007669"/>
    <property type="project" value="InterPro"/>
</dbReference>
<dbReference type="InterPro" id="IPR041756">
    <property type="entry name" value="M28_SGAP-like"/>
</dbReference>
<feature type="chain" id="PRO_5015948019" evidence="11">
    <location>
        <begin position="29"/>
        <end position="1142"/>
    </location>
</feature>
<dbReference type="Proteomes" id="UP000248544">
    <property type="component" value="Unassembled WGS sequence"/>
</dbReference>
<dbReference type="PANTHER" id="PTHR33794:SF1">
    <property type="entry name" value="BACILLOLYSIN"/>
    <property type="match status" value="1"/>
</dbReference>
<comment type="similarity">
    <text evidence="1">Belongs to the peptidase M28 family. M28A subfamily.</text>
</comment>
<evidence type="ECO:0000256" key="7">
    <source>
        <dbReference type="ARBA" id="ARBA00022833"/>
    </source>
</evidence>
<evidence type="ECO:0000256" key="8">
    <source>
        <dbReference type="ARBA" id="ARBA00023049"/>
    </source>
</evidence>